<dbReference type="KEGG" id="asau:88171334"/>
<dbReference type="Pfam" id="PF10384">
    <property type="entry name" value="Scm3"/>
    <property type="match status" value="1"/>
</dbReference>
<gene>
    <name evidence="2" type="ORF">PUMCH_000265</name>
</gene>
<dbReference type="EMBL" id="CP138894">
    <property type="protein sequence ID" value="WPK23041.1"/>
    <property type="molecule type" value="Genomic_DNA"/>
</dbReference>
<dbReference type="AlphaFoldDB" id="A0AAX4H3C4"/>
<dbReference type="InterPro" id="IPR018465">
    <property type="entry name" value="Scm3/HJURP"/>
</dbReference>
<dbReference type="RefSeq" id="XP_062875428.1">
    <property type="nucleotide sequence ID" value="XM_063019358.1"/>
</dbReference>
<protein>
    <recommendedName>
        <fullName evidence="4">C2H2-type domain-containing protein</fullName>
    </recommendedName>
</protein>
<proteinExistence type="predicted"/>
<name>A0AAX4H3C4_9ASCO</name>
<dbReference type="InterPro" id="IPR009072">
    <property type="entry name" value="Histone-fold"/>
</dbReference>
<evidence type="ECO:0000256" key="1">
    <source>
        <dbReference type="SAM" id="MobiDB-lite"/>
    </source>
</evidence>
<dbReference type="GO" id="GO:0042393">
    <property type="term" value="F:histone binding"/>
    <property type="evidence" value="ECO:0007669"/>
    <property type="project" value="InterPro"/>
</dbReference>
<accession>A0AAX4H3C4</accession>
<evidence type="ECO:0000313" key="2">
    <source>
        <dbReference type="EMBL" id="WPK23041.1"/>
    </source>
</evidence>
<organism evidence="2 3">
    <name type="scientific">Australozyma saopauloensis</name>
    <dbReference type="NCBI Taxonomy" id="291208"/>
    <lineage>
        <taxon>Eukaryota</taxon>
        <taxon>Fungi</taxon>
        <taxon>Dikarya</taxon>
        <taxon>Ascomycota</taxon>
        <taxon>Saccharomycotina</taxon>
        <taxon>Pichiomycetes</taxon>
        <taxon>Metschnikowiaceae</taxon>
        <taxon>Australozyma</taxon>
    </lineage>
</organism>
<dbReference type="GeneID" id="88171334"/>
<keyword evidence="3" id="KW-1185">Reference proteome</keyword>
<evidence type="ECO:0008006" key="4">
    <source>
        <dbReference type="Google" id="ProtNLM"/>
    </source>
</evidence>
<dbReference type="GO" id="GO:0046982">
    <property type="term" value="F:protein heterodimerization activity"/>
    <property type="evidence" value="ECO:0007669"/>
    <property type="project" value="InterPro"/>
</dbReference>
<feature type="region of interest" description="Disordered" evidence="1">
    <location>
        <begin position="199"/>
        <end position="234"/>
    </location>
</feature>
<dbReference type="Gene3D" id="1.10.20.10">
    <property type="entry name" value="Histone, subunit A"/>
    <property type="match status" value="1"/>
</dbReference>
<dbReference type="Proteomes" id="UP001338582">
    <property type="component" value="Chromosome 1"/>
</dbReference>
<reference evidence="2 3" key="1">
    <citation type="submission" date="2023-10" db="EMBL/GenBank/DDBJ databases">
        <title>Draft Genome Sequence of Candida saopaulonensis from a very Premature Infant with Sepsis.</title>
        <authorList>
            <person name="Ning Y."/>
            <person name="Dai R."/>
            <person name="Xiao M."/>
            <person name="Xu Y."/>
            <person name="Yan Q."/>
            <person name="Zhang L."/>
        </authorList>
    </citation>
    <scope>NUCLEOTIDE SEQUENCE [LARGE SCALE GENOMIC DNA]</scope>
    <source>
        <strain evidence="2 3">19XY460</strain>
    </source>
</reference>
<evidence type="ECO:0000313" key="3">
    <source>
        <dbReference type="Proteomes" id="UP001338582"/>
    </source>
</evidence>
<dbReference type="GO" id="GO:0005634">
    <property type="term" value="C:nucleus"/>
    <property type="evidence" value="ECO:0007669"/>
    <property type="project" value="InterPro"/>
</dbReference>
<sequence>MKRLLILERLLNSSLRSQTSEFNFKRGNNLFHQIQLFEPDLQFTYFPTDLCVFIITHAKRFVYMKSADYMNQNTISTEIGRRASDELNEGSTYSYETSDKSRQIDLFSHLEKKTLQRGKERWSNIIEKYSKLDNHTKSDVVDINTGAVIENNGHLNSLTDEDVARSMNSLLNFSEEFRKITPQQRHLMIERLIKIQKPLSQPSTAEDHKSKLNSPVESPTKRQKRDTPMNSSPLKVDKLRDVFPILAQASSDVDLESPTKTKDKAASYFDEWSDYNESNSDSSDEYDAGNGHESRFEKNFQVALFLCPFPKCQFNNELKLVFRDHLLSEHAPELRQMGYPVATDLSSSHGHISIPDLCSMKLSLHFPLEWDLPLEPFLCRINLKQGPCKKVFLNREDLLEHQKNLSLCSSKTQVLLCPVLGCTYKTDQSYEAFRQHVNSHQKRSWLITDNVPQLMKPSVPDLTMPSQDRVDAGKSSKFAQLNFPAGSDSKVQFNNTHSMNDQRNFTRSVRSSYTIDRTHNEEPLSLEELFSD</sequence>